<dbReference type="InterPro" id="IPR029050">
    <property type="entry name" value="Immunoprotect_excell_Ig-like"/>
</dbReference>
<dbReference type="Pfam" id="PF16729">
    <property type="entry name" value="DUF5067"/>
    <property type="match status" value="1"/>
</dbReference>
<gene>
    <name evidence="5" type="ORF">GCM10009668_00320</name>
</gene>
<dbReference type="Proteomes" id="UP001501581">
    <property type="component" value="Unassembled WGS sequence"/>
</dbReference>
<keyword evidence="3" id="KW-0472">Membrane</keyword>
<evidence type="ECO:0000256" key="1">
    <source>
        <dbReference type="ARBA" id="ARBA00022729"/>
    </source>
</evidence>
<evidence type="ECO:0000313" key="5">
    <source>
        <dbReference type="EMBL" id="GAA1089840.1"/>
    </source>
</evidence>
<comment type="caution">
    <text evidence="5">The sequence shown here is derived from an EMBL/GenBank/DDBJ whole genome shotgun (WGS) entry which is preliminary data.</text>
</comment>
<accession>A0ABN1TLJ2</accession>
<keyword evidence="6" id="KW-1185">Reference proteome</keyword>
<evidence type="ECO:0000259" key="4">
    <source>
        <dbReference type="Pfam" id="PF16729"/>
    </source>
</evidence>
<evidence type="ECO:0000256" key="2">
    <source>
        <dbReference type="SAM" id="MobiDB-lite"/>
    </source>
</evidence>
<feature type="transmembrane region" description="Helical" evidence="3">
    <location>
        <begin position="12"/>
        <end position="34"/>
    </location>
</feature>
<keyword evidence="1" id="KW-0732">Signal</keyword>
<feature type="region of interest" description="Disordered" evidence="2">
    <location>
        <begin position="80"/>
        <end position="112"/>
    </location>
</feature>
<dbReference type="EMBL" id="BAAALG010000001">
    <property type="protein sequence ID" value="GAA1089840.1"/>
    <property type="molecule type" value="Genomic_DNA"/>
</dbReference>
<evidence type="ECO:0000313" key="6">
    <source>
        <dbReference type="Proteomes" id="UP001501581"/>
    </source>
</evidence>
<dbReference type="Gene3D" id="2.60.40.1240">
    <property type="match status" value="1"/>
</dbReference>
<protein>
    <recommendedName>
        <fullName evidence="4">DUF5067 domain-containing protein</fullName>
    </recommendedName>
</protein>
<proteinExistence type="predicted"/>
<organism evidence="5 6">
    <name type="scientific">Nocardioides dubius</name>
    <dbReference type="NCBI Taxonomy" id="317019"/>
    <lineage>
        <taxon>Bacteria</taxon>
        <taxon>Bacillati</taxon>
        <taxon>Actinomycetota</taxon>
        <taxon>Actinomycetes</taxon>
        <taxon>Propionibacteriales</taxon>
        <taxon>Nocardioidaceae</taxon>
        <taxon>Nocardioides</taxon>
    </lineage>
</organism>
<feature type="transmembrane region" description="Helical" evidence="3">
    <location>
        <begin position="46"/>
        <end position="68"/>
    </location>
</feature>
<evidence type="ECO:0000256" key="3">
    <source>
        <dbReference type="SAM" id="Phobius"/>
    </source>
</evidence>
<keyword evidence="3" id="KW-1133">Transmembrane helix</keyword>
<feature type="domain" description="DUF5067" evidence="4">
    <location>
        <begin position="105"/>
        <end position="228"/>
    </location>
</feature>
<name>A0ABN1TLJ2_9ACTN</name>
<dbReference type="InterPro" id="IPR031989">
    <property type="entry name" value="DUF5067"/>
</dbReference>
<sequence>MLSLIGLLTSWIPILNIIGIILAVLGVVLAAIGLAKSRKARTGKGLAFAGIALGVLAVLVAILINVAFSNAVDDALDDDDADVPSSTVPASPTDGGSAAPSEEGRASDQSTFKDGVLTTSEMKIVITRHKIIPAGTKANEYSDKPVIAFWYRITNLTDKDTSPMDWIGTFAAFQDNNPNAENELNIGSLPDDRFLDSQMENIKKGGTVENAVAYELDDLSTPVELVANDSLGFDDDLGRMTFNLK</sequence>
<keyword evidence="3" id="KW-0812">Transmembrane</keyword>
<reference evidence="5 6" key="1">
    <citation type="journal article" date="2019" name="Int. J. Syst. Evol. Microbiol.">
        <title>The Global Catalogue of Microorganisms (GCM) 10K type strain sequencing project: providing services to taxonomists for standard genome sequencing and annotation.</title>
        <authorList>
            <consortium name="The Broad Institute Genomics Platform"/>
            <consortium name="The Broad Institute Genome Sequencing Center for Infectious Disease"/>
            <person name="Wu L."/>
            <person name="Ma J."/>
        </authorList>
    </citation>
    <scope>NUCLEOTIDE SEQUENCE [LARGE SCALE GENOMIC DNA]</scope>
    <source>
        <strain evidence="5 6">JCM 13008</strain>
    </source>
</reference>
<dbReference type="RefSeq" id="WP_343989904.1">
    <property type="nucleotide sequence ID" value="NZ_BAAALG010000001.1"/>
</dbReference>